<dbReference type="NCBIfam" id="TIGR00205">
    <property type="entry name" value="fliE"/>
    <property type="match status" value="1"/>
</dbReference>
<proteinExistence type="inferred from homology"/>
<evidence type="ECO:0000313" key="7">
    <source>
        <dbReference type="Proteomes" id="UP000679950"/>
    </source>
</evidence>
<name>A0ABQ4KIP0_9BACI</name>
<evidence type="ECO:0000256" key="2">
    <source>
        <dbReference type="ARBA" id="ARBA00009272"/>
    </source>
</evidence>
<dbReference type="Pfam" id="PF02049">
    <property type="entry name" value="FliE"/>
    <property type="match status" value="1"/>
</dbReference>
<keyword evidence="3 4" id="KW-0975">Bacterial flagellum</keyword>
<evidence type="ECO:0000256" key="1">
    <source>
        <dbReference type="ARBA" id="ARBA00004117"/>
    </source>
</evidence>
<dbReference type="PANTHER" id="PTHR34653">
    <property type="match status" value="1"/>
</dbReference>
<protein>
    <recommendedName>
        <fullName evidence="4 5">Flagellar hook-basal body complex protein FliE</fullName>
    </recommendedName>
</protein>
<dbReference type="EMBL" id="BORB01000015">
    <property type="protein sequence ID" value="GIN57833.1"/>
    <property type="molecule type" value="Genomic_DNA"/>
</dbReference>
<sequence length="101" mass="11360">MLINNNVIKSAALPERSQEQNQAVSQLKENNFGTFLNHAINEINSAQVQSDEATQKFLNGQNIELHDVMISAQKAAITMQAALEIRNKAVEAYQEMMRMQI</sequence>
<accession>A0ABQ4KIP0</accession>
<evidence type="ECO:0000256" key="3">
    <source>
        <dbReference type="ARBA" id="ARBA00023143"/>
    </source>
</evidence>
<evidence type="ECO:0000256" key="4">
    <source>
        <dbReference type="HAMAP-Rule" id="MF_00724"/>
    </source>
</evidence>
<keyword evidence="6" id="KW-0969">Cilium</keyword>
<comment type="caution">
    <text evidence="6">The sequence shown here is derived from an EMBL/GenBank/DDBJ whole genome shotgun (WGS) entry which is preliminary data.</text>
</comment>
<dbReference type="HAMAP" id="MF_00724">
    <property type="entry name" value="FliE"/>
    <property type="match status" value="1"/>
</dbReference>
<evidence type="ECO:0000256" key="5">
    <source>
        <dbReference type="NCBIfam" id="TIGR00205"/>
    </source>
</evidence>
<organism evidence="6 7">
    <name type="scientific">Lederbergia ruris</name>
    <dbReference type="NCBI Taxonomy" id="217495"/>
    <lineage>
        <taxon>Bacteria</taxon>
        <taxon>Bacillati</taxon>
        <taxon>Bacillota</taxon>
        <taxon>Bacilli</taxon>
        <taxon>Bacillales</taxon>
        <taxon>Bacillaceae</taxon>
        <taxon>Lederbergia</taxon>
    </lineage>
</organism>
<keyword evidence="7" id="KW-1185">Reference proteome</keyword>
<reference evidence="6 7" key="1">
    <citation type="submission" date="2021-03" db="EMBL/GenBank/DDBJ databases">
        <title>Antimicrobial resistance genes in bacteria isolated from Japanese honey, and their potential for conferring macrolide and lincosamide resistance in the American foulbrood pathogen Paenibacillus larvae.</title>
        <authorList>
            <person name="Okamoto M."/>
            <person name="Kumagai M."/>
            <person name="Kanamori H."/>
            <person name="Takamatsu D."/>
        </authorList>
    </citation>
    <scope>NUCLEOTIDE SEQUENCE [LARGE SCALE GENOMIC DNA]</scope>
    <source>
        <strain evidence="6 7">J8TS2</strain>
    </source>
</reference>
<keyword evidence="6" id="KW-0282">Flagellum</keyword>
<keyword evidence="6" id="KW-0966">Cell projection</keyword>
<comment type="subcellular location">
    <subcellularLocation>
        <location evidence="1 4">Bacterial flagellum basal body</location>
    </subcellularLocation>
</comment>
<dbReference type="Proteomes" id="UP000679950">
    <property type="component" value="Unassembled WGS sequence"/>
</dbReference>
<dbReference type="RefSeq" id="WP_158323401.1">
    <property type="nucleotide sequence ID" value="NZ_BORB01000015.1"/>
</dbReference>
<dbReference type="PANTHER" id="PTHR34653:SF1">
    <property type="entry name" value="FLAGELLAR HOOK-BASAL BODY COMPLEX PROTEIN FLIE"/>
    <property type="match status" value="1"/>
</dbReference>
<evidence type="ECO:0000313" key="6">
    <source>
        <dbReference type="EMBL" id="GIN57833.1"/>
    </source>
</evidence>
<comment type="similarity">
    <text evidence="2 4">Belongs to the FliE family.</text>
</comment>
<dbReference type="InterPro" id="IPR001624">
    <property type="entry name" value="FliE"/>
</dbReference>
<gene>
    <name evidence="4 6" type="primary">fliE</name>
    <name evidence="6" type="ORF">J8TS2_21520</name>
</gene>
<dbReference type="PRINTS" id="PR01006">
    <property type="entry name" value="FLGHOOKFLIE"/>
</dbReference>